<name>A0ABM8RXA8_9XANT</name>
<accession>A0ABM8RXA8</accession>
<sequence length="106" mass="11965">MAHDVPDRNRRNLLFPIGALIFSEGIDHLMREGRLDPIPYFQRHARGDWGDVTDDKWQQNNAALLSGDCLDSLFIITRELTIRVVTEANRSATHIVLPSEDCPPAA</sequence>
<dbReference type="Proteomes" id="UP000835287">
    <property type="component" value="Chromosome"/>
</dbReference>
<gene>
    <name evidence="1" type="ORF">XAC301_22980</name>
</gene>
<proteinExistence type="predicted"/>
<evidence type="ECO:0008006" key="3">
    <source>
        <dbReference type="Google" id="ProtNLM"/>
    </source>
</evidence>
<dbReference type="RefSeq" id="WP_231673974.1">
    <property type="nucleotide sequence ID" value="NZ_HG992338.1"/>
</dbReference>
<protein>
    <recommendedName>
        <fullName evidence="3">Plasmid related protein</fullName>
    </recommendedName>
</protein>
<evidence type="ECO:0000313" key="2">
    <source>
        <dbReference type="Proteomes" id="UP000835287"/>
    </source>
</evidence>
<reference evidence="1 2" key="1">
    <citation type="submission" date="2021-02" db="EMBL/GenBank/DDBJ databases">
        <authorList>
            <person name="Pothier F. J."/>
        </authorList>
    </citation>
    <scope>NUCLEOTIDE SEQUENCE [LARGE SCALE GENOMIC DNA]</scope>
    <source>
        <strain evidence="1 2">301</strain>
    </source>
</reference>
<dbReference type="EMBL" id="HG992338">
    <property type="protein sequence ID" value="CAE6776973.1"/>
    <property type="molecule type" value="Genomic_DNA"/>
</dbReference>
<keyword evidence="2" id="KW-1185">Reference proteome</keyword>
<dbReference type="EMBL" id="HG992338">
    <property type="protein sequence ID" value="CAE6776983.1"/>
    <property type="molecule type" value="Genomic_DNA"/>
</dbReference>
<organism evidence="1 2">
    <name type="scientific">Xanthomonas arboricola pv. corylina</name>
    <dbReference type="NCBI Taxonomy" id="487821"/>
    <lineage>
        <taxon>Bacteria</taxon>
        <taxon>Pseudomonadati</taxon>
        <taxon>Pseudomonadota</taxon>
        <taxon>Gammaproteobacteria</taxon>
        <taxon>Lysobacterales</taxon>
        <taxon>Lysobacteraceae</taxon>
        <taxon>Xanthomonas</taxon>
    </lineage>
</organism>
<evidence type="ECO:0000313" key="1">
    <source>
        <dbReference type="EMBL" id="CAE6776983.1"/>
    </source>
</evidence>